<comment type="caution">
    <text evidence="1">The sequence shown here is derived from an EMBL/GenBank/DDBJ whole genome shotgun (WGS) entry which is preliminary data.</text>
</comment>
<keyword evidence="2" id="KW-1185">Reference proteome</keyword>
<protein>
    <submittedName>
        <fullName evidence="1">Uncharacterized protein</fullName>
    </submittedName>
</protein>
<dbReference type="Proteomes" id="UP001064048">
    <property type="component" value="Chromosome Z"/>
</dbReference>
<organism evidence="1 2">
    <name type="scientific">Choristoneura fumiferana</name>
    <name type="common">Spruce budworm moth</name>
    <name type="synonym">Archips fumiferana</name>
    <dbReference type="NCBI Taxonomy" id="7141"/>
    <lineage>
        <taxon>Eukaryota</taxon>
        <taxon>Metazoa</taxon>
        <taxon>Ecdysozoa</taxon>
        <taxon>Arthropoda</taxon>
        <taxon>Hexapoda</taxon>
        <taxon>Insecta</taxon>
        <taxon>Pterygota</taxon>
        <taxon>Neoptera</taxon>
        <taxon>Endopterygota</taxon>
        <taxon>Lepidoptera</taxon>
        <taxon>Glossata</taxon>
        <taxon>Ditrysia</taxon>
        <taxon>Tortricoidea</taxon>
        <taxon>Tortricidae</taxon>
        <taxon>Tortricinae</taxon>
        <taxon>Choristoneura</taxon>
    </lineage>
</organism>
<accession>A0ACC0K3W6</accession>
<name>A0ACC0K3W6_CHOFU</name>
<evidence type="ECO:0000313" key="1">
    <source>
        <dbReference type="EMBL" id="KAI8431054.1"/>
    </source>
</evidence>
<sequence>MANKKILVTLVVVCCAAVLECKIVLPHKLRYLENMLNSEVVAKAARIRQRMEANPNIQESDKDWPSLLAKYQAEDKNYNSPPSYSFNSIYNRRVPNFK</sequence>
<proteinExistence type="predicted"/>
<reference evidence="1 2" key="1">
    <citation type="journal article" date="2022" name="Genome Biol. Evol.">
        <title>The Spruce Budworm Genome: Reconstructing the Evolutionary History of Antifreeze Proteins.</title>
        <authorList>
            <person name="Beliveau C."/>
            <person name="Gagne P."/>
            <person name="Picq S."/>
            <person name="Vernygora O."/>
            <person name="Keeling C.I."/>
            <person name="Pinkney K."/>
            <person name="Doucet D."/>
            <person name="Wen F."/>
            <person name="Johnston J.S."/>
            <person name="Maaroufi H."/>
            <person name="Boyle B."/>
            <person name="Laroche J."/>
            <person name="Dewar K."/>
            <person name="Juretic N."/>
            <person name="Blackburn G."/>
            <person name="Nisole A."/>
            <person name="Brunet B."/>
            <person name="Brandao M."/>
            <person name="Lumley L."/>
            <person name="Duan J."/>
            <person name="Quan G."/>
            <person name="Lucarotti C.J."/>
            <person name="Roe A.D."/>
            <person name="Sperling F.A.H."/>
            <person name="Levesque R.C."/>
            <person name="Cusson M."/>
        </authorList>
    </citation>
    <scope>NUCLEOTIDE SEQUENCE [LARGE SCALE GENOMIC DNA]</scope>
    <source>
        <strain evidence="1">Glfc:IPQL:Cfum</strain>
    </source>
</reference>
<dbReference type="EMBL" id="CM046131">
    <property type="protein sequence ID" value="KAI8431054.1"/>
    <property type="molecule type" value="Genomic_DNA"/>
</dbReference>
<evidence type="ECO:0000313" key="2">
    <source>
        <dbReference type="Proteomes" id="UP001064048"/>
    </source>
</evidence>
<gene>
    <name evidence="1" type="ORF">MSG28_001116</name>
</gene>